<feature type="compositionally biased region" description="Polar residues" evidence="2">
    <location>
        <begin position="267"/>
        <end position="276"/>
    </location>
</feature>
<dbReference type="EMBL" id="BAABDD010000047">
    <property type="protein sequence ID" value="GAA3765520.1"/>
    <property type="molecule type" value="Genomic_DNA"/>
</dbReference>
<proteinExistence type="predicted"/>
<dbReference type="InterPro" id="IPR001254">
    <property type="entry name" value="Trypsin_dom"/>
</dbReference>
<protein>
    <submittedName>
        <fullName evidence="5">Peptidase</fullName>
    </submittedName>
</protein>
<reference evidence="6" key="1">
    <citation type="journal article" date="2019" name="Int. J. Syst. Evol. Microbiol.">
        <title>The Global Catalogue of Microorganisms (GCM) 10K type strain sequencing project: providing services to taxonomists for standard genome sequencing and annotation.</title>
        <authorList>
            <consortium name="The Broad Institute Genomics Platform"/>
            <consortium name="The Broad Institute Genome Sequencing Center for Infectious Disease"/>
            <person name="Wu L."/>
            <person name="Ma J."/>
        </authorList>
    </citation>
    <scope>NUCLEOTIDE SEQUENCE [LARGE SCALE GENOMIC DNA]</scope>
    <source>
        <strain evidence="6">JCM 17137</strain>
    </source>
</reference>
<evidence type="ECO:0000256" key="1">
    <source>
        <dbReference type="ARBA" id="ARBA00022729"/>
    </source>
</evidence>
<evidence type="ECO:0000256" key="3">
    <source>
        <dbReference type="SAM" id="SignalP"/>
    </source>
</evidence>
<evidence type="ECO:0000313" key="5">
    <source>
        <dbReference type="EMBL" id="GAA3765520.1"/>
    </source>
</evidence>
<feature type="region of interest" description="Disordered" evidence="2">
    <location>
        <begin position="267"/>
        <end position="288"/>
    </location>
</feature>
<dbReference type="RefSeq" id="WP_344977101.1">
    <property type="nucleotide sequence ID" value="NZ_BAABDD010000047.1"/>
</dbReference>
<dbReference type="SUPFAM" id="SSF50494">
    <property type="entry name" value="Trypsin-like serine proteases"/>
    <property type="match status" value="1"/>
</dbReference>
<keyword evidence="6" id="KW-1185">Reference proteome</keyword>
<gene>
    <name evidence="5" type="ORF">GCM10022402_48490</name>
</gene>
<feature type="signal peptide" evidence="3">
    <location>
        <begin position="1"/>
        <end position="31"/>
    </location>
</feature>
<dbReference type="Proteomes" id="UP001500908">
    <property type="component" value="Unassembled WGS sequence"/>
</dbReference>
<sequence>MNSSLPRLSLLGSLAVIVGVALTLSSAQPTAGPLPAGHAAYATWPQIAAGQATIGAAHQRETVTYWTDTRMATAVPRYGLRREMDGDGAVLPAPEASSQAPPRRQSQSAPEATSDGRRWNGGGKLTKTTGKVFFTMDGRDFTCSAAVVASHNDDTVVTAGHCLKDGQGSWARNWLFVPGYDDGERPYGSYAAREMLVAPQWSEQGDDSYDFGVVVLDTDDGSHVADRTGAQRIAFNTANSERVWAFGYPATGRYAGRHLRYCAGPTTPDQSGTHSSGMACEMTQGSSGGPWLSDFDPQSGSGTVTSVISFKYANDTGTQYGPRLGDTARRLYQRAQRL</sequence>
<organism evidence="5 6">
    <name type="scientific">Salinactinospora qingdaonensis</name>
    <dbReference type="NCBI Taxonomy" id="702744"/>
    <lineage>
        <taxon>Bacteria</taxon>
        <taxon>Bacillati</taxon>
        <taxon>Actinomycetota</taxon>
        <taxon>Actinomycetes</taxon>
        <taxon>Streptosporangiales</taxon>
        <taxon>Nocardiopsidaceae</taxon>
        <taxon>Salinactinospora</taxon>
    </lineage>
</organism>
<dbReference type="PANTHER" id="PTHR15462">
    <property type="entry name" value="SERINE PROTEASE"/>
    <property type="match status" value="1"/>
</dbReference>
<dbReference type="Pfam" id="PF00089">
    <property type="entry name" value="Trypsin"/>
    <property type="match status" value="1"/>
</dbReference>
<name>A0ABP7GKB6_9ACTN</name>
<dbReference type="Gene3D" id="2.40.10.10">
    <property type="entry name" value="Trypsin-like serine proteases"/>
    <property type="match status" value="2"/>
</dbReference>
<dbReference type="InterPro" id="IPR043504">
    <property type="entry name" value="Peptidase_S1_PA_chymotrypsin"/>
</dbReference>
<feature type="compositionally biased region" description="Low complexity" evidence="2">
    <location>
        <begin position="96"/>
        <end position="110"/>
    </location>
</feature>
<evidence type="ECO:0000259" key="4">
    <source>
        <dbReference type="Pfam" id="PF00089"/>
    </source>
</evidence>
<feature type="domain" description="Peptidase S1" evidence="4">
    <location>
        <begin position="133"/>
        <end position="319"/>
    </location>
</feature>
<evidence type="ECO:0000256" key="2">
    <source>
        <dbReference type="SAM" id="MobiDB-lite"/>
    </source>
</evidence>
<dbReference type="PROSITE" id="PS00134">
    <property type="entry name" value="TRYPSIN_HIS"/>
    <property type="match status" value="1"/>
</dbReference>
<dbReference type="InterPro" id="IPR050966">
    <property type="entry name" value="Glutamyl_endopeptidase"/>
</dbReference>
<comment type="caution">
    <text evidence="5">The sequence shown here is derived from an EMBL/GenBank/DDBJ whole genome shotgun (WGS) entry which is preliminary data.</text>
</comment>
<dbReference type="InterPro" id="IPR018114">
    <property type="entry name" value="TRYPSIN_HIS"/>
</dbReference>
<evidence type="ECO:0000313" key="6">
    <source>
        <dbReference type="Proteomes" id="UP001500908"/>
    </source>
</evidence>
<feature type="region of interest" description="Disordered" evidence="2">
    <location>
        <begin position="84"/>
        <end position="124"/>
    </location>
</feature>
<dbReference type="InterPro" id="IPR009003">
    <property type="entry name" value="Peptidase_S1_PA"/>
</dbReference>
<accession>A0ABP7GKB6</accession>
<feature type="chain" id="PRO_5047319180" evidence="3">
    <location>
        <begin position="32"/>
        <end position="338"/>
    </location>
</feature>
<keyword evidence="1 3" id="KW-0732">Signal</keyword>